<dbReference type="EMBL" id="MDYQ01000065">
    <property type="protein sequence ID" value="PRP84303.1"/>
    <property type="molecule type" value="Genomic_DNA"/>
</dbReference>
<comment type="similarity">
    <text evidence="2 16">Belongs to the glycosyl hydrolase 5 (cellulase A) family.</text>
</comment>
<evidence type="ECO:0000256" key="13">
    <source>
        <dbReference type="ARBA" id="ARBA00037126"/>
    </source>
</evidence>
<evidence type="ECO:0000256" key="5">
    <source>
        <dbReference type="ARBA" id="ARBA00022801"/>
    </source>
</evidence>
<keyword evidence="5 16" id="KW-0378">Hydrolase</keyword>
<evidence type="ECO:0000256" key="10">
    <source>
        <dbReference type="ARBA" id="ARBA00023295"/>
    </source>
</evidence>
<dbReference type="OrthoDB" id="6328860at2759"/>
<evidence type="ECO:0000313" key="19">
    <source>
        <dbReference type="Proteomes" id="UP000241769"/>
    </source>
</evidence>
<keyword evidence="3" id="KW-1003">Cell membrane</keyword>
<evidence type="ECO:0000256" key="1">
    <source>
        <dbReference type="ARBA" id="ARBA00004401"/>
    </source>
</evidence>
<gene>
    <name evidence="18" type="ORF">PROFUN_07604</name>
</gene>
<feature type="domain" description="Glycoside hydrolase family 5" evidence="17">
    <location>
        <begin position="103"/>
        <end position="384"/>
    </location>
</feature>
<name>A0A2P6NK24_9EUKA</name>
<evidence type="ECO:0000259" key="17">
    <source>
        <dbReference type="Pfam" id="PF00150"/>
    </source>
</evidence>
<keyword evidence="11" id="KW-0961">Cell wall biogenesis/degradation</keyword>
<dbReference type="EC" id="3.2.1.58" evidence="14"/>
<evidence type="ECO:0000256" key="8">
    <source>
        <dbReference type="ARBA" id="ARBA00023136"/>
    </source>
</evidence>
<dbReference type="SUPFAM" id="SSF51445">
    <property type="entry name" value="(Trans)glycosidases"/>
    <property type="match status" value="1"/>
</dbReference>
<sequence>MAQVLRQISGCTSGKAAQSSFNSPNMKNSSLLLILFVSIVSATLVSDLKQGKVAPRGVNLGGWFCAESWMQNRLWSSNGCSTSSVYGQWQLERCLGSKASSVLKTHWSTWFTESDFSAMSAAGINLLRLPVGWWNIYDPLGGVANAKLNWTVSQRNYTTGSLQYIDLVFQWATKYNIAILIGIHAAPGSQNGQDHSSPEVYNQIGWGTKDTVGQTLDSIENYAIRYANSPALFGFYLLNEPHNPGVDPTIMGQYYQDAYARIRKKSSDSVIVLNPFIAPFQTGTESMWTGFMNPSGGYTNVWMDLHVYFCFGGNYNSADQNSVLSYINGTVASTLTYYNKVNPKPLLIGEWSGCNGFNNPQAIIRAQLDVFKIARGWTFWSWTDGSYGNSWSMKSCLRSDTKWITSLDLKN</sequence>
<keyword evidence="9" id="KW-0325">Glycoprotein</keyword>
<reference evidence="18 19" key="1">
    <citation type="journal article" date="2018" name="Genome Biol. Evol.">
        <title>Multiple Roots of Fruiting Body Formation in Amoebozoa.</title>
        <authorList>
            <person name="Hillmann F."/>
            <person name="Forbes G."/>
            <person name="Novohradska S."/>
            <person name="Ferling I."/>
            <person name="Riege K."/>
            <person name="Groth M."/>
            <person name="Westermann M."/>
            <person name="Marz M."/>
            <person name="Spaller T."/>
            <person name="Winckler T."/>
            <person name="Schaap P."/>
            <person name="Glockner G."/>
        </authorList>
    </citation>
    <scope>NUCLEOTIDE SEQUENCE [LARGE SCALE GENOMIC DNA]</scope>
    <source>
        <strain evidence="18 19">Jena</strain>
    </source>
</reference>
<dbReference type="GO" id="GO:0009986">
    <property type="term" value="C:cell surface"/>
    <property type="evidence" value="ECO:0007669"/>
    <property type="project" value="TreeGrafter"/>
</dbReference>
<keyword evidence="10 16" id="KW-0326">Glycosidase</keyword>
<proteinExistence type="inferred from homology"/>
<evidence type="ECO:0000256" key="14">
    <source>
        <dbReference type="ARBA" id="ARBA00038929"/>
    </source>
</evidence>
<comment type="subcellular location">
    <subcellularLocation>
        <location evidence="1">Cell membrane</location>
        <topology evidence="1">Single-pass type II membrane protein</topology>
    </subcellularLocation>
</comment>
<dbReference type="GO" id="GO:0004338">
    <property type="term" value="F:glucan exo-1,3-beta-glucosidase activity"/>
    <property type="evidence" value="ECO:0007669"/>
    <property type="project" value="UniProtKB-EC"/>
</dbReference>
<comment type="caution">
    <text evidence="18">The sequence shown here is derived from an EMBL/GenBank/DDBJ whole genome shotgun (WGS) entry which is preliminary data.</text>
</comment>
<evidence type="ECO:0000256" key="15">
    <source>
        <dbReference type="ARBA" id="ARBA00041260"/>
    </source>
</evidence>
<keyword evidence="6" id="KW-0735">Signal-anchor</keyword>
<dbReference type="InParanoid" id="A0A2P6NK24"/>
<organism evidence="18 19">
    <name type="scientific">Planoprotostelium fungivorum</name>
    <dbReference type="NCBI Taxonomy" id="1890364"/>
    <lineage>
        <taxon>Eukaryota</taxon>
        <taxon>Amoebozoa</taxon>
        <taxon>Evosea</taxon>
        <taxon>Variosea</taxon>
        <taxon>Cavosteliida</taxon>
        <taxon>Cavosteliaceae</taxon>
        <taxon>Planoprotostelium</taxon>
    </lineage>
</organism>
<dbReference type="GO" id="GO:0009251">
    <property type="term" value="P:glucan catabolic process"/>
    <property type="evidence" value="ECO:0007669"/>
    <property type="project" value="TreeGrafter"/>
</dbReference>
<evidence type="ECO:0000256" key="12">
    <source>
        <dbReference type="ARBA" id="ARBA00036824"/>
    </source>
</evidence>
<dbReference type="AlphaFoldDB" id="A0A2P6NK24"/>
<dbReference type="STRING" id="1890364.A0A2P6NK24"/>
<dbReference type="InterPro" id="IPR017853">
    <property type="entry name" value="GH"/>
</dbReference>
<evidence type="ECO:0000256" key="9">
    <source>
        <dbReference type="ARBA" id="ARBA00023180"/>
    </source>
</evidence>
<keyword evidence="19" id="KW-1185">Reference proteome</keyword>
<keyword evidence="4" id="KW-0812">Transmembrane</keyword>
<dbReference type="PANTHER" id="PTHR31297:SF34">
    <property type="entry name" value="GLUCAN 1,3-BETA-GLUCOSIDASE 2"/>
    <property type="match status" value="1"/>
</dbReference>
<evidence type="ECO:0000313" key="18">
    <source>
        <dbReference type="EMBL" id="PRP84303.1"/>
    </source>
</evidence>
<evidence type="ECO:0000256" key="4">
    <source>
        <dbReference type="ARBA" id="ARBA00022692"/>
    </source>
</evidence>
<dbReference type="Proteomes" id="UP000241769">
    <property type="component" value="Unassembled WGS sequence"/>
</dbReference>
<evidence type="ECO:0000256" key="2">
    <source>
        <dbReference type="ARBA" id="ARBA00005641"/>
    </source>
</evidence>
<evidence type="ECO:0000256" key="16">
    <source>
        <dbReference type="RuleBase" id="RU361153"/>
    </source>
</evidence>
<dbReference type="Pfam" id="PF00150">
    <property type="entry name" value="Cellulase"/>
    <property type="match status" value="1"/>
</dbReference>
<keyword evidence="8" id="KW-0472">Membrane</keyword>
<evidence type="ECO:0000256" key="7">
    <source>
        <dbReference type="ARBA" id="ARBA00022989"/>
    </source>
</evidence>
<evidence type="ECO:0000256" key="11">
    <source>
        <dbReference type="ARBA" id="ARBA00023316"/>
    </source>
</evidence>
<dbReference type="Gene3D" id="3.20.20.80">
    <property type="entry name" value="Glycosidases"/>
    <property type="match status" value="1"/>
</dbReference>
<dbReference type="InterPro" id="IPR001547">
    <property type="entry name" value="Glyco_hydro_5"/>
</dbReference>
<dbReference type="GO" id="GO:0071555">
    <property type="term" value="P:cell wall organization"/>
    <property type="evidence" value="ECO:0007669"/>
    <property type="project" value="UniProtKB-KW"/>
</dbReference>
<accession>A0A2P6NK24</accession>
<comment type="catalytic activity">
    <reaction evidence="12">
        <text>Successive hydrolysis of beta-D-glucose units from the non-reducing ends of (1-&gt;3)-beta-D-glucans, releasing alpha-glucose.</text>
        <dbReference type="EC" id="3.2.1.58"/>
    </reaction>
</comment>
<evidence type="ECO:0000256" key="6">
    <source>
        <dbReference type="ARBA" id="ARBA00022968"/>
    </source>
</evidence>
<dbReference type="GO" id="GO:0005576">
    <property type="term" value="C:extracellular region"/>
    <property type="evidence" value="ECO:0007669"/>
    <property type="project" value="TreeGrafter"/>
</dbReference>
<dbReference type="InterPro" id="IPR050386">
    <property type="entry name" value="Glycosyl_hydrolase_5"/>
</dbReference>
<keyword evidence="7" id="KW-1133">Transmembrane helix</keyword>
<evidence type="ECO:0000256" key="3">
    <source>
        <dbReference type="ARBA" id="ARBA00022475"/>
    </source>
</evidence>
<protein>
    <recommendedName>
        <fullName evidence="14">glucan 1,3-beta-glucosidase</fullName>
        <ecNumber evidence="14">3.2.1.58</ecNumber>
    </recommendedName>
    <alternativeName>
        <fullName evidence="15">Exo-1,3-beta-glucanase D</fullName>
    </alternativeName>
</protein>
<dbReference type="GO" id="GO:0005886">
    <property type="term" value="C:plasma membrane"/>
    <property type="evidence" value="ECO:0007669"/>
    <property type="project" value="UniProtKB-SubCell"/>
</dbReference>
<comment type="function">
    <text evidence="13">Glucosidase involved in the degradation of cellulosic biomass. Active on lichenan.</text>
</comment>
<dbReference type="PANTHER" id="PTHR31297">
    <property type="entry name" value="GLUCAN ENDO-1,6-BETA-GLUCOSIDASE B"/>
    <property type="match status" value="1"/>
</dbReference>